<evidence type="ECO:0000256" key="5">
    <source>
        <dbReference type="ARBA" id="ARBA00022803"/>
    </source>
</evidence>
<dbReference type="Gene3D" id="3.10.450.50">
    <property type="match status" value="1"/>
</dbReference>
<evidence type="ECO:0000259" key="10">
    <source>
        <dbReference type="PROSITE" id="PS50059"/>
    </source>
</evidence>
<comment type="catalytic activity">
    <reaction evidence="1 7">
        <text>[protein]-peptidylproline (omega=180) = [protein]-peptidylproline (omega=0)</text>
        <dbReference type="Rhea" id="RHEA:16237"/>
        <dbReference type="Rhea" id="RHEA-COMP:10747"/>
        <dbReference type="Rhea" id="RHEA-COMP:10748"/>
        <dbReference type="ChEBI" id="CHEBI:83833"/>
        <dbReference type="ChEBI" id="CHEBI:83834"/>
        <dbReference type="EC" id="5.2.1.8"/>
    </reaction>
</comment>
<dbReference type="Pfam" id="PF13432">
    <property type="entry name" value="TPR_16"/>
    <property type="match status" value="1"/>
</dbReference>
<feature type="repeat" description="TPR" evidence="8">
    <location>
        <begin position="485"/>
        <end position="518"/>
    </location>
</feature>
<evidence type="ECO:0000256" key="8">
    <source>
        <dbReference type="PROSITE-ProRule" id="PRU00339"/>
    </source>
</evidence>
<feature type="compositionally biased region" description="Polar residues" evidence="9">
    <location>
        <begin position="899"/>
        <end position="908"/>
    </location>
</feature>
<dbReference type="FunFam" id="3.10.50.40:FF:000052">
    <property type="entry name" value="Peptidylprolyl isomerase"/>
    <property type="match status" value="1"/>
</dbReference>
<gene>
    <name evidence="11" type="ORF">E3N88_17460</name>
</gene>
<dbReference type="PANTHER" id="PTHR46512">
    <property type="entry name" value="PEPTIDYLPROLYL ISOMERASE"/>
    <property type="match status" value="1"/>
</dbReference>
<evidence type="ECO:0000313" key="11">
    <source>
        <dbReference type="EMBL" id="KAD5317514.1"/>
    </source>
</evidence>
<dbReference type="SUPFAM" id="SSF54534">
    <property type="entry name" value="FKBP-like"/>
    <property type="match status" value="3"/>
</dbReference>
<proteinExistence type="inferred from homology"/>
<dbReference type="FunFam" id="3.10.50.40:FF:000029">
    <property type="entry name" value="Peptidylprolyl isomerase"/>
    <property type="match status" value="1"/>
</dbReference>
<feature type="compositionally biased region" description="Basic and acidic residues" evidence="9">
    <location>
        <begin position="1"/>
        <end position="25"/>
    </location>
</feature>
<dbReference type="PROSITE" id="PS50059">
    <property type="entry name" value="FKBP_PPIASE"/>
    <property type="match status" value="3"/>
</dbReference>
<dbReference type="PROSITE" id="PS50005">
    <property type="entry name" value="TPR"/>
    <property type="match status" value="1"/>
</dbReference>
<dbReference type="PANTHER" id="PTHR46512:SF8">
    <property type="entry name" value="PEPTIDYLPROLYL ISOMERASE"/>
    <property type="match status" value="1"/>
</dbReference>
<evidence type="ECO:0000256" key="2">
    <source>
        <dbReference type="ARBA" id="ARBA00006577"/>
    </source>
</evidence>
<dbReference type="InterPro" id="IPR001179">
    <property type="entry name" value="PPIase_FKBP_dom"/>
</dbReference>
<feature type="region of interest" description="Disordered" evidence="9">
    <location>
        <begin position="575"/>
        <end position="599"/>
    </location>
</feature>
<dbReference type="SUPFAM" id="SSF54427">
    <property type="entry name" value="NTF2-like"/>
    <property type="match status" value="1"/>
</dbReference>
<organism evidence="11 12">
    <name type="scientific">Mikania micrantha</name>
    <name type="common">bitter vine</name>
    <dbReference type="NCBI Taxonomy" id="192012"/>
    <lineage>
        <taxon>Eukaryota</taxon>
        <taxon>Viridiplantae</taxon>
        <taxon>Streptophyta</taxon>
        <taxon>Embryophyta</taxon>
        <taxon>Tracheophyta</taxon>
        <taxon>Spermatophyta</taxon>
        <taxon>Magnoliopsida</taxon>
        <taxon>eudicotyledons</taxon>
        <taxon>Gunneridae</taxon>
        <taxon>Pentapetalae</taxon>
        <taxon>asterids</taxon>
        <taxon>campanulids</taxon>
        <taxon>Asterales</taxon>
        <taxon>Asteraceae</taxon>
        <taxon>Asteroideae</taxon>
        <taxon>Heliantheae alliance</taxon>
        <taxon>Eupatorieae</taxon>
        <taxon>Mikania</taxon>
    </lineage>
</organism>
<evidence type="ECO:0000256" key="9">
    <source>
        <dbReference type="SAM" id="MobiDB-lite"/>
    </source>
</evidence>
<dbReference type="OrthoDB" id="1902587at2759"/>
<accession>A0A5N6NSH2</accession>
<dbReference type="Pfam" id="PF13474">
    <property type="entry name" value="SnoaL_3"/>
    <property type="match status" value="1"/>
</dbReference>
<dbReference type="EMBL" id="SZYD01000009">
    <property type="protein sequence ID" value="KAD5317514.1"/>
    <property type="molecule type" value="Genomic_DNA"/>
</dbReference>
<feature type="region of interest" description="Disordered" evidence="9">
    <location>
        <begin position="718"/>
        <end position="741"/>
    </location>
</feature>
<dbReference type="Gene3D" id="3.10.50.40">
    <property type="match status" value="3"/>
</dbReference>
<name>A0A5N6NSH2_9ASTR</name>
<feature type="region of interest" description="Disordered" evidence="9">
    <location>
        <begin position="1"/>
        <end position="31"/>
    </location>
</feature>
<dbReference type="Pfam" id="PF12043">
    <property type="entry name" value="DUF3527"/>
    <property type="match status" value="2"/>
</dbReference>
<evidence type="ECO:0000256" key="1">
    <source>
        <dbReference type="ARBA" id="ARBA00000971"/>
    </source>
</evidence>
<evidence type="ECO:0000256" key="6">
    <source>
        <dbReference type="ARBA" id="ARBA00023235"/>
    </source>
</evidence>
<keyword evidence="12" id="KW-1185">Reference proteome</keyword>
<keyword evidence="5 8" id="KW-0802">TPR repeat</keyword>
<feature type="region of interest" description="Disordered" evidence="9">
    <location>
        <begin position="874"/>
        <end position="912"/>
    </location>
</feature>
<comment type="similarity">
    <text evidence="2">Belongs to the FKBP-type PPIase family.</text>
</comment>
<dbReference type="FunFam" id="1.25.40.10:FF:000008">
    <property type="entry name" value="Peptidylprolyl isomerase"/>
    <property type="match status" value="1"/>
</dbReference>
<dbReference type="InterPro" id="IPR011990">
    <property type="entry name" value="TPR-like_helical_dom_sf"/>
</dbReference>
<dbReference type="InterPro" id="IPR019734">
    <property type="entry name" value="TPR_rpt"/>
</dbReference>
<dbReference type="InterPro" id="IPR046357">
    <property type="entry name" value="PPIase_dom_sf"/>
</dbReference>
<evidence type="ECO:0000313" key="12">
    <source>
        <dbReference type="Proteomes" id="UP000326396"/>
    </source>
</evidence>
<keyword evidence="4" id="KW-0677">Repeat</keyword>
<dbReference type="GO" id="GO:0003755">
    <property type="term" value="F:peptidyl-prolyl cis-trans isomerase activity"/>
    <property type="evidence" value="ECO:0007669"/>
    <property type="project" value="UniProtKB-KW"/>
</dbReference>
<dbReference type="InterPro" id="IPR037401">
    <property type="entry name" value="SnoaL-like"/>
</dbReference>
<sequence>MAVVKDAEQDAKPTKKKTTSDEDDKRRKKMVPGGLMKAVIRPGGGDAMPSDGDQVIYHCTVRTLDGVVVQSTRSEFGGKGTAIRQVLGKSKMILGLLEGIPTMLKGEVAVLKMKPELHYGEEDCPVSVSDSFPKDAELNFEIELIEFSKIKVVTEDLGILKKVIIEAQSWENPRDLYEVKARVSAKLGDGQSLQLSTTNEPILFTFGKSEVPKGLEKGIGTMSRGEKAVIYVTSQYLSQSPLIPSIEGIEEVHFEVELIHFIQVRDVLGDGRLIKRRIRDGKGEFPMDCPLQDSRLRVHYKGMLTNEEKTVFYDTRVDNLGQPLEFSSGEGLVPEGFEMCVRLMLPEEISLVTCPPDYAYDKFTRPANVPEGAYVQWEIELLGFEMQKDWTGMNFRAIMDDVEKTKGTGNRLFKEGKYALAKAKYEKVLREFNHVNPQDDEEGKEFANTRSLLNLNVAACYLKMGDCRKSIETCNKVLDANPVHVKALYRRGMAYMEAGDFDEARADFNKMMTIDKSSEANAKAALLKLKQTEQDVEKKARKQFKGLFDKKPGEISEAGLDNKVDKAMIDGADEPLISSPEKEKEDEDAPPVPPPARTSSFSRLWTVANLGFLISCKSGSLYETQMGSREQETSNGIEKCLDYREAHVGHLQLAMNHNEPIKDDDDIVKNMNSGVLDWGRLENWKSNEKRIPPRFIMKSLVDGRSVRFSRNKNKIQQTPNGFKERLPPRVRWPRGNPIQPPICESYDDHMVEIADRLKGEQVDHLTTESETLLSANVDYQLTEVVDSRVYNCFSPRKLDSLNPLSDAPLSADVECSNETPVTPLRGRSLNEQSINFKKHDIDIYEHPALKCRQPSSPNRRFTFNIGKMTRSFSLKESPTVPVNSQESPDSVNDNRRKPNATNTSSTSPLRRFLSPLLKPKGAHLAEKVHKSKLEPSPSIAPLSTSEPLQSKKHRSSNVQALLKVTLKNGIPFFKLAVESSGDIFAAAVRKLPSGKDNTSLIYVLYSVHETKKKSGGTWIYQSSKEKGCCFEYNIVGQMKITSSYHAEFSGTDKGLYVVRESVLYGTETTRADQKTLDCKLEGELAAIIVKNLSDETCGDIGSSKKTVVVLPDYVHSWPNIGSRSPLINRWRSGGSCDCGGWDIGCQFQVLKTSTTPSPPNQLDLCYQVGYKNKCRFRLVSVEDGVYSLEYDPSMSLLQAFSICVAVGSFCSNWDLSSMQFSSAIGLRKIGMPALQSKKQYNLLNSCQVKRNDSEGMLSSESKISDEQTLKQELQIAIQEENYAQAAKIRDNLKHLHEDSKAAVLAANTRFYDSFRNGNLATMQALWSKSDNVCVVHPGVSGISGYELVMGSWEYVWADYEFPLSIEVKDVQVHVRGDVGYVTCIEKNGGNGHCAGGGNGAGYDGDGGGDDGGCIADGGCSDKVTMVVVAGWWSSRLGINEGEVGYINVLNGGGGDHLI</sequence>
<evidence type="ECO:0000256" key="4">
    <source>
        <dbReference type="ARBA" id="ARBA00022737"/>
    </source>
</evidence>
<dbReference type="SUPFAM" id="SSF48452">
    <property type="entry name" value="TPR-like"/>
    <property type="match status" value="1"/>
</dbReference>
<keyword evidence="7" id="KW-0697">Rotamase</keyword>
<dbReference type="InterPro" id="IPR021916">
    <property type="entry name" value="DUF3527"/>
</dbReference>
<feature type="domain" description="PPIase FKBP-type" evidence="10">
    <location>
        <begin position="293"/>
        <end position="385"/>
    </location>
</feature>
<dbReference type="SMART" id="SM00028">
    <property type="entry name" value="TPR"/>
    <property type="match status" value="3"/>
</dbReference>
<protein>
    <recommendedName>
        <fullName evidence="3 7">peptidylprolyl isomerase</fullName>
        <ecNumber evidence="3 7">5.2.1.8</ecNumber>
    </recommendedName>
</protein>
<evidence type="ECO:0000256" key="3">
    <source>
        <dbReference type="ARBA" id="ARBA00013194"/>
    </source>
</evidence>
<feature type="domain" description="PPIase FKBP-type" evidence="10">
    <location>
        <begin position="52"/>
        <end position="148"/>
    </location>
</feature>
<feature type="compositionally biased region" description="Polar residues" evidence="9">
    <location>
        <begin position="874"/>
        <end position="891"/>
    </location>
</feature>
<dbReference type="Gene3D" id="1.25.40.10">
    <property type="entry name" value="Tetratricopeptide repeat domain"/>
    <property type="match status" value="1"/>
</dbReference>
<dbReference type="Pfam" id="PF00254">
    <property type="entry name" value="FKBP_C"/>
    <property type="match status" value="3"/>
</dbReference>
<dbReference type="InterPro" id="IPR050754">
    <property type="entry name" value="FKBP4/5/8-like"/>
</dbReference>
<feature type="region of interest" description="Disordered" evidence="9">
    <location>
        <begin position="929"/>
        <end position="953"/>
    </location>
</feature>
<comment type="caution">
    <text evidence="11">The sequence shown here is derived from an EMBL/GenBank/DDBJ whole genome shotgun (WGS) entry which is preliminary data.</text>
</comment>
<reference evidence="11 12" key="1">
    <citation type="submission" date="2019-05" db="EMBL/GenBank/DDBJ databases">
        <title>Mikania micrantha, genome provides insights into the molecular mechanism of rapid growth.</title>
        <authorList>
            <person name="Liu B."/>
        </authorList>
    </citation>
    <scope>NUCLEOTIDE SEQUENCE [LARGE SCALE GENOMIC DNA]</scope>
    <source>
        <strain evidence="11">NLD-2019</strain>
        <tissue evidence="11">Leaf</tissue>
    </source>
</reference>
<keyword evidence="6 7" id="KW-0413">Isomerase</keyword>
<dbReference type="InterPro" id="IPR032710">
    <property type="entry name" value="NTF2-like_dom_sf"/>
</dbReference>
<dbReference type="Proteomes" id="UP000326396">
    <property type="component" value="Linkage Group LG17"/>
</dbReference>
<evidence type="ECO:0000256" key="7">
    <source>
        <dbReference type="PROSITE-ProRule" id="PRU00277"/>
    </source>
</evidence>
<feature type="domain" description="PPIase FKBP-type" evidence="10">
    <location>
        <begin position="176"/>
        <end position="262"/>
    </location>
</feature>
<dbReference type="EC" id="5.2.1.8" evidence="3 7"/>